<dbReference type="RefSeq" id="WP_353500323.1">
    <property type="nucleotide sequence ID" value="NZ_CP115922.1"/>
</dbReference>
<dbReference type="AlphaFoldDB" id="A0AAU8BS63"/>
<gene>
    <name evidence="1" type="ORF">PG915_25025</name>
</gene>
<evidence type="ECO:0000313" key="1">
    <source>
        <dbReference type="EMBL" id="XCD19202.1"/>
    </source>
</evidence>
<dbReference type="EMBL" id="CP115922">
    <property type="protein sequence ID" value="XCD19202.1"/>
    <property type="molecule type" value="Genomic_DNA"/>
</dbReference>
<accession>A0AAU8BS63</accession>
<reference evidence="1" key="1">
    <citation type="submission" date="2023-01" db="EMBL/GenBank/DDBJ databases">
        <title>Vibrio sp. CB1-14 genome sequencing.</title>
        <authorList>
            <person name="Otstavnykh N."/>
            <person name="Isaeva M."/>
            <person name="Meleshko D."/>
        </authorList>
    </citation>
    <scope>NUCLEOTIDE SEQUENCE</scope>
    <source>
        <strain evidence="1">CB1-14</strain>
        <plasmid evidence="1">p1</plasmid>
    </source>
</reference>
<geneLocation type="plasmid" evidence="1">
    <name>p1</name>
</geneLocation>
<proteinExistence type="predicted"/>
<name>A0AAU8BS63_9VIBR</name>
<sequence>MKDLEQLRSKPQKRDAVLALVAFVKKHWSLVNPTTQMLQRHPISQASLSDRDLAIILPFFGTASEIKKLEEAMNIETTIPVKASKPLKDSKQESRLSREKIRSRKDQVFVDSIVAGIATSTDRFLVMMLAKTAQSRRTHEQFNVNELDTLSIKDPALRRRVEALLGSAHLTEKLVNGLAKTL</sequence>
<protein>
    <submittedName>
        <fullName evidence="1">Uncharacterized protein</fullName>
    </submittedName>
</protein>
<organism evidence="1">
    <name type="scientific">Vibrio chaetopteri</name>
    <dbReference type="NCBI Taxonomy" id="3016528"/>
    <lineage>
        <taxon>Bacteria</taxon>
        <taxon>Pseudomonadati</taxon>
        <taxon>Pseudomonadota</taxon>
        <taxon>Gammaproteobacteria</taxon>
        <taxon>Vibrionales</taxon>
        <taxon>Vibrionaceae</taxon>
        <taxon>Vibrio</taxon>
    </lineage>
</organism>
<keyword evidence="1" id="KW-0614">Plasmid</keyword>
<dbReference type="KEGG" id="vck:PG915_25025"/>